<dbReference type="CDD" id="cd07581">
    <property type="entry name" value="nitrilase_3"/>
    <property type="match status" value="1"/>
</dbReference>
<comment type="caution">
    <text evidence="3">The sequence shown here is derived from an EMBL/GenBank/DDBJ whole genome shotgun (WGS) entry which is preliminary data.</text>
</comment>
<evidence type="ECO:0000256" key="1">
    <source>
        <dbReference type="ARBA" id="ARBA00010613"/>
    </source>
</evidence>
<dbReference type="InterPro" id="IPR003010">
    <property type="entry name" value="C-N_Hydrolase"/>
</dbReference>
<dbReference type="InterPro" id="IPR036526">
    <property type="entry name" value="C-N_Hydrolase_sf"/>
</dbReference>
<dbReference type="PROSITE" id="PS50263">
    <property type="entry name" value="CN_HYDROLASE"/>
    <property type="match status" value="1"/>
</dbReference>
<evidence type="ECO:0000313" key="4">
    <source>
        <dbReference type="Proteomes" id="UP000069697"/>
    </source>
</evidence>
<dbReference type="Gene3D" id="3.60.110.10">
    <property type="entry name" value="Carbon-nitrogen hydrolase"/>
    <property type="match status" value="1"/>
</dbReference>
<reference evidence="3 4" key="1">
    <citation type="journal article" date="2016" name="Genome Announc.">
        <title>Draft Genome Sequence of Paenibacillus amylolyticus Heshi-A3, Isolated from Fermented Rice Bran in a Japanese Fermented Seafood Dish.</title>
        <authorList>
            <person name="Akuzawa S."/>
            <person name="Nagaoka J."/>
            <person name="Kanekatsu M."/>
            <person name="Kubota E."/>
            <person name="Ohtake R."/>
            <person name="Suzuki T."/>
            <person name="Kanesaki Y."/>
        </authorList>
    </citation>
    <scope>NUCLEOTIDE SEQUENCE [LARGE SCALE GENOMIC DNA]</scope>
    <source>
        <strain evidence="3 4">Heshi-A3</strain>
    </source>
</reference>
<dbReference type="SUPFAM" id="SSF56317">
    <property type="entry name" value="Carbon-nitrogen hydrolase"/>
    <property type="match status" value="1"/>
</dbReference>
<name>A0A117I2F1_PAEAM</name>
<dbReference type="Pfam" id="PF00795">
    <property type="entry name" value="CN_hydrolase"/>
    <property type="match status" value="1"/>
</dbReference>
<dbReference type="PANTHER" id="PTHR23088">
    <property type="entry name" value="NITRILASE-RELATED"/>
    <property type="match status" value="1"/>
</dbReference>
<gene>
    <name evidence="3" type="ORF">PAHA3_3809</name>
</gene>
<dbReference type="EMBL" id="BCNV01000003">
    <property type="protein sequence ID" value="GAS83719.1"/>
    <property type="molecule type" value="Genomic_DNA"/>
</dbReference>
<comment type="similarity">
    <text evidence="1">Belongs to the carbon-nitrogen hydrolase superfamily. NIT1/NIT2 family.</text>
</comment>
<dbReference type="PANTHER" id="PTHR23088:SF27">
    <property type="entry name" value="DEAMINATED GLUTATHIONE AMIDASE"/>
    <property type="match status" value="1"/>
</dbReference>
<dbReference type="AlphaFoldDB" id="A0A117I2F1"/>
<protein>
    <recommendedName>
        <fullName evidence="2">CN hydrolase domain-containing protein</fullName>
    </recommendedName>
</protein>
<evidence type="ECO:0000259" key="2">
    <source>
        <dbReference type="PROSITE" id="PS50263"/>
    </source>
</evidence>
<reference evidence="4" key="2">
    <citation type="submission" date="2016-01" db="EMBL/GenBank/DDBJ databases">
        <title>Draft Genome Sequence of Paenibacillus amylolyticus Heshi-A3 that Was Isolated from Fermented Rice Bran with Aging Salted Mackerel, Which Was Named Heshiko as Traditional Fermented Seafood in Japan.</title>
        <authorList>
            <person name="Akuzawa S."/>
            <person name="Nakagawa J."/>
            <person name="Kanekatsu T."/>
            <person name="Kubota E."/>
            <person name="Ohtake R."/>
            <person name="Suzuki T."/>
            <person name="Kanesaki Y."/>
        </authorList>
    </citation>
    <scope>NUCLEOTIDE SEQUENCE [LARGE SCALE GENOMIC DNA]</scope>
    <source>
        <strain evidence="4">Heshi-A3</strain>
    </source>
</reference>
<proteinExistence type="inferred from homology"/>
<organism evidence="3 4">
    <name type="scientific">Paenibacillus amylolyticus</name>
    <dbReference type="NCBI Taxonomy" id="1451"/>
    <lineage>
        <taxon>Bacteria</taxon>
        <taxon>Bacillati</taxon>
        <taxon>Bacillota</taxon>
        <taxon>Bacilli</taxon>
        <taxon>Bacillales</taxon>
        <taxon>Paenibacillaceae</taxon>
        <taxon>Paenibacillus</taxon>
    </lineage>
</organism>
<dbReference type="Proteomes" id="UP000069697">
    <property type="component" value="Unassembled WGS sequence"/>
</dbReference>
<feature type="domain" description="CN hydrolase" evidence="2">
    <location>
        <begin position="3"/>
        <end position="247"/>
    </location>
</feature>
<sequence length="269" mass="30395">MTFQLVMAQFGSSSTKQENLDKAEKALEEATRIHHADIVVFPEAFMSFYQIGTPREQKLEDAEPLDGHFATTMRALAKQYGVWVVFGTRETTEDSDDDRVYNTAVIIDSDGEIVSSYRKTHLYDAFGAKESRDIKPGTALFEPIDTPFGKLGLFVCYELRFPEIARYQALHGADIILVPSGWVRGHVKEQHWETLVTARALENTAYVVAVNQINEFYIGQSLIVDPMGVVVARGDETETLIPYRIDLERVCDVRAKLPSHLHRQAHLYG</sequence>
<accession>A0A117I2F1</accession>
<evidence type="ECO:0000313" key="3">
    <source>
        <dbReference type="EMBL" id="GAS83719.1"/>
    </source>
</evidence>